<dbReference type="Proteomes" id="UP001138757">
    <property type="component" value="Unassembled WGS sequence"/>
</dbReference>
<dbReference type="NCBIfam" id="NF035944">
    <property type="entry name" value="PEPxxWA-CTERM"/>
    <property type="match status" value="1"/>
</dbReference>
<reference evidence="2" key="1">
    <citation type="submission" date="2021-05" db="EMBL/GenBank/DDBJ databases">
        <title>Genome of Sphingobium sp. strain.</title>
        <authorList>
            <person name="Fan R."/>
        </authorList>
    </citation>
    <scope>NUCLEOTIDE SEQUENCE</scope>
    <source>
        <strain evidence="2">H33</strain>
    </source>
</reference>
<feature type="domain" description="Ice-binding protein C-terminal" evidence="1">
    <location>
        <begin position="103"/>
        <end position="127"/>
    </location>
</feature>
<sequence>MILCPRTTSNYCGGDFAVSFASVVNSLTFLFTGDDSVQSLSVEAFLGAATLGTLTVFGDGVTGTAQLVNLAAFGDLDRIVVTGASKDPAGYGYDDFTFQLAGTIPEPSSWALMIGGFGLVGMAMRRRSARVAFS</sequence>
<accession>A0A9X1DFJ5</accession>
<dbReference type="AlphaFoldDB" id="A0A9X1DFJ5"/>
<evidence type="ECO:0000313" key="3">
    <source>
        <dbReference type="Proteomes" id="UP001138757"/>
    </source>
</evidence>
<keyword evidence="3" id="KW-1185">Reference proteome</keyword>
<dbReference type="Pfam" id="PF07589">
    <property type="entry name" value="PEP-CTERM"/>
    <property type="match status" value="1"/>
</dbReference>
<dbReference type="InterPro" id="IPR013424">
    <property type="entry name" value="Ice-binding_C"/>
</dbReference>
<dbReference type="EMBL" id="JAHGAW010000017">
    <property type="protein sequence ID" value="MBT2189325.1"/>
    <property type="molecule type" value="Genomic_DNA"/>
</dbReference>
<proteinExistence type="predicted"/>
<name>A0A9X1DFJ5_9SPHN</name>
<evidence type="ECO:0000313" key="2">
    <source>
        <dbReference type="EMBL" id="MBT2189325.1"/>
    </source>
</evidence>
<protein>
    <submittedName>
        <fullName evidence="2">PEP-CTERM sorting domain-containing protein</fullName>
    </submittedName>
</protein>
<gene>
    <name evidence="2" type="ORF">KK488_20430</name>
</gene>
<dbReference type="NCBIfam" id="TIGR02595">
    <property type="entry name" value="PEP_CTERM"/>
    <property type="match status" value="1"/>
</dbReference>
<organism evidence="2 3">
    <name type="scientific">Sphingobium nicotianae</name>
    <dbReference type="NCBI Taxonomy" id="2782607"/>
    <lineage>
        <taxon>Bacteria</taxon>
        <taxon>Pseudomonadati</taxon>
        <taxon>Pseudomonadota</taxon>
        <taxon>Alphaproteobacteria</taxon>
        <taxon>Sphingomonadales</taxon>
        <taxon>Sphingomonadaceae</taxon>
        <taxon>Sphingobium</taxon>
    </lineage>
</organism>
<evidence type="ECO:0000259" key="1">
    <source>
        <dbReference type="Pfam" id="PF07589"/>
    </source>
</evidence>
<comment type="caution">
    <text evidence="2">The sequence shown here is derived from an EMBL/GenBank/DDBJ whole genome shotgun (WGS) entry which is preliminary data.</text>
</comment>